<name>A0A494XQ06_9BACL</name>
<dbReference type="EMBL" id="RBZM01000008">
    <property type="protein sequence ID" value="RKP50174.1"/>
    <property type="molecule type" value="Genomic_DNA"/>
</dbReference>
<dbReference type="GO" id="GO:0005829">
    <property type="term" value="C:cytosol"/>
    <property type="evidence" value="ECO:0007669"/>
    <property type="project" value="TreeGrafter"/>
</dbReference>
<evidence type="ECO:0000256" key="7">
    <source>
        <dbReference type="RuleBase" id="RU003653"/>
    </source>
</evidence>
<dbReference type="Pfam" id="PF00557">
    <property type="entry name" value="Peptidase_M24"/>
    <property type="match status" value="1"/>
</dbReference>
<evidence type="ECO:0000256" key="1">
    <source>
        <dbReference type="ARBA" id="ARBA00002521"/>
    </source>
</evidence>
<dbReference type="NCBIfam" id="TIGR00500">
    <property type="entry name" value="met_pdase_I"/>
    <property type="match status" value="1"/>
</dbReference>
<evidence type="ECO:0000256" key="2">
    <source>
        <dbReference type="ARBA" id="ARBA00022438"/>
    </source>
</evidence>
<keyword evidence="2 6" id="KW-0031">Aminopeptidase</keyword>
<keyword evidence="3 6" id="KW-0645">Protease</keyword>
<feature type="binding site" evidence="6">
    <location>
        <position position="216"/>
    </location>
    <ligand>
        <name>a divalent metal cation</name>
        <dbReference type="ChEBI" id="CHEBI:60240"/>
        <label>2</label>
        <note>catalytic</note>
    </ligand>
</feature>
<dbReference type="InterPro" id="IPR036005">
    <property type="entry name" value="Creatinase/aminopeptidase-like"/>
</dbReference>
<evidence type="ECO:0000313" key="9">
    <source>
        <dbReference type="EMBL" id="RKP50174.1"/>
    </source>
</evidence>
<keyword evidence="10" id="KW-1185">Reference proteome</keyword>
<dbReference type="GO" id="GO:0046872">
    <property type="term" value="F:metal ion binding"/>
    <property type="evidence" value="ECO:0007669"/>
    <property type="project" value="UniProtKB-UniRule"/>
</dbReference>
<dbReference type="InterPro" id="IPR000994">
    <property type="entry name" value="Pept_M24"/>
</dbReference>
<comment type="catalytic activity">
    <reaction evidence="6 7">
        <text>Release of N-terminal amino acids, preferentially methionine, from peptides and arylamides.</text>
        <dbReference type="EC" id="3.4.11.18"/>
    </reaction>
</comment>
<comment type="cofactor">
    <cofactor evidence="6">
        <name>Co(2+)</name>
        <dbReference type="ChEBI" id="CHEBI:48828"/>
    </cofactor>
    <cofactor evidence="6">
        <name>Zn(2+)</name>
        <dbReference type="ChEBI" id="CHEBI:29105"/>
    </cofactor>
    <cofactor evidence="6">
        <name>Mn(2+)</name>
        <dbReference type="ChEBI" id="CHEBI:29035"/>
    </cofactor>
    <cofactor evidence="6">
        <name>Fe(2+)</name>
        <dbReference type="ChEBI" id="CHEBI:29033"/>
    </cofactor>
    <text evidence="6">Binds 2 divalent metal cations per subunit. Has a high-affinity and a low affinity metal-binding site. The true nature of the physiological cofactor is under debate. The enzyme is active with cobalt, zinc, manganese or divalent iron ions. Most likely, methionine aminopeptidases function as mononuclear Fe(2+)-metalloproteases under physiological conditions, and the catalytically relevant metal-binding site has been assigned to the histidine-containing high-affinity site.</text>
</comment>
<dbReference type="PANTHER" id="PTHR43330">
    <property type="entry name" value="METHIONINE AMINOPEPTIDASE"/>
    <property type="match status" value="1"/>
</dbReference>
<dbReference type="SUPFAM" id="SSF55920">
    <property type="entry name" value="Creatinase/aminopeptidase"/>
    <property type="match status" value="1"/>
</dbReference>
<feature type="binding site" evidence="6">
    <location>
        <position position="190"/>
    </location>
    <ligand>
        <name>substrate</name>
    </ligand>
</feature>
<dbReference type="EC" id="3.4.11.18" evidence="6 7"/>
<accession>A0A494XQ06</accession>
<dbReference type="OrthoDB" id="9802055at2"/>
<feature type="binding site" evidence="6">
    <location>
        <position position="92"/>
    </location>
    <ligand>
        <name>substrate</name>
    </ligand>
</feature>
<evidence type="ECO:0000256" key="3">
    <source>
        <dbReference type="ARBA" id="ARBA00022670"/>
    </source>
</evidence>
<protein>
    <recommendedName>
        <fullName evidence="6 7">Methionine aminopeptidase</fullName>
        <shortName evidence="6">MAP</shortName>
        <shortName evidence="6">MetAP</shortName>
        <ecNumber evidence="6 7">3.4.11.18</ecNumber>
    </recommendedName>
    <alternativeName>
        <fullName evidence="6">Peptidase M</fullName>
    </alternativeName>
</protein>
<comment type="similarity">
    <text evidence="6">Belongs to the peptidase M24A family. Methionine aminopeptidase type 1 subfamily.</text>
</comment>
<feature type="domain" description="Peptidase M24" evidence="8">
    <location>
        <begin position="27"/>
        <end position="253"/>
    </location>
</feature>
<dbReference type="Proteomes" id="UP000282076">
    <property type="component" value="Unassembled WGS sequence"/>
</dbReference>
<dbReference type="GO" id="GO:0006508">
    <property type="term" value="P:proteolysis"/>
    <property type="evidence" value="ECO:0007669"/>
    <property type="project" value="UniProtKB-KW"/>
</dbReference>
<evidence type="ECO:0000256" key="4">
    <source>
        <dbReference type="ARBA" id="ARBA00022723"/>
    </source>
</evidence>
<proteinExistence type="inferred from homology"/>
<evidence type="ECO:0000313" key="10">
    <source>
        <dbReference type="Proteomes" id="UP000282076"/>
    </source>
</evidence>
<dbReference type="PRINTS" id="PR00599">
    <property type="entry name" value="MAPEPTIDASE"/>
</dbReference>
<organism evidence="9 10">
    <name type="scientific">Cohnella endophytica</name>
    <dbReference type="NCBI Taxonomy" id="2419778"/>
    <lineage>
        <taxon>Bacteria</taxon>
        <taxon>Bacillati</taxon>
        <taxon>Bacillota</taxon>
        <taxon>Bacilli</taxon>
        <taxon>Bacillales</taxon>
        <taxon>Paenibacillaceae</taxon>
        <taxon>Cohnella</taxon>
    </lineage>
</organism>
<feature type="binding site" evidence="6">
    <location>
        <position position="120"/>
    </location>
    <ligand>
        <name>a divalent metal cation</name>
        <dbReference type="ChEBI" id="CHEBI:60240"/>
        <label>1</label>
    </ligand>
</feature>
<comment type="function">
    <text evidence="1 6">Removes the N-terminal methionine from nascent proteins. The N-terminal methionine is often cleaved when the second residue in the primary sequence is small and uncharged (Met-Ala-, Cys, Gly, Pro, Ser, Thr, or Val). Requires deformylation of the N(alpha)-formylated initiator methionine before it can be hydrolyzed.</text>
</comment>
<feature type="binding site" evidence="6">
    <location>
        <position position="247"/>
    </location>
    <ligand>
        <name>a divalent metal cation</name>
        <dbReference type="ChEBI" id="CHEBI:60240"/>
        <label>2</label>
        <note>catalytic</note>
    </ligand>
</feature>
<evidence type="ECO:0000256" key="6">
    <source>
        <dbReference type="HAMAP-Rule" id="MF_01974"/>
    </source>
</evidence>
<dbReference type="GO" id="GO:0004239">
    <property type="term" value="F:initiator methionyl aminopeptidase activity"/>
    <property type="evidence" value="ECO:0007669"/>
    <property type="project" value="UniProtKB-UniRule"/>
</dbReference>
<dbReference type="InterPro" id="IPR002467">
    <property type="entry name" value="Pept_M24A_MAP1"/>
</dbReference>
<feature type="binding site" evidence="6">
    <location>
        <position position="247"/>
    </location>
    <ligand>
        <name>a divalent metal cation</name>
        <dbReference type="ChEBI" id="CHEBI:60240"/>
        <label>1</label>
    </ligand>
</feature>
<dbReference type="InterPro" id="IPR001714">
    <property type="entry name" value="Pept_M24_MAP"/>
</dbReference>
<reference evidence="9 10" key="1">
    <citation type="submission" date="2018-10" db="EMBL/GenBank/DDBJ databases">
        <title>Cohnella sp. M2MS4P-1, whole genome shotgun sequence.</title>
        <authorList>
            <person name="Tuo L."/>
        </authorList>
    </citation>
    <scope>NUCLEOTIDE SEQUENCE [LARGE SCALE GENOMIC DNA]</scope>
    <source>
        <strain evidence="9 10">M2MS4P-1</strain>
    </source>
</reference>
<dbReference type="CDD" id="cd01086">
    <property type="entry name" value="MetAP1"/>
    <property type="match status" value="1"/>
</dbReference>
<keyword evidence="4 6" id="KW-0479">Metal-binding</keyword>
<feature type="binding site" evidence="6">
    <location>
        <position position="120"/>
    </location>
    <ligand>
        <name>a divalent metal cation</name>
        <dbReference type="ChEBI" id="CHEBI:60240"/>
        <label>2</label>
        <note>catalytic</note>
    </ligand>
</feature>
<dbReference type="PANTHER" id="PTHR43330:SF17">
    <property type="entry name" value="METHIONINE AMINOPEPTIDASE"/>
    <property type="match status" value="1"/>
</dbReference>
<sequence>MRNKDVSGGGGGVATEIPIRTLEEIARIAEAGKLAGQLRRELGRKVKPGVTTMQLNQFAHQYMKEKGASPAQLGYYGYPHAICAAVNDCVCHGMPDDRPLRQGELVTLDFVVELNGWMADTAWTFAVGAVSDEAKRLRKAAYEAMMQGIAQTKAGRTIGDIAAAVGRVAEKEPHGIVSMFGGHGIGRVMHEPPEVSYVGKARTGRRLKEGMVITIEPMLTIGSPDVYIGEDGWSVFTLEGGWAAQFEHTVAITSEGPVILTK</sequence>
<dbReference type="GO" id="GO:0070006">
    <property type="term" value="F:metalloaminopeptidase activity"/>
    <property type="evidence" value="ECO:0007669"/>
    <property type="project" value="UniProtKB-UniRule"/>
</dbReference>
<comment type="caution">
    <text evidence="9">The sequence shown here is derived from an EMBL/GenBank/DDBJ whole genome shotgun (WGS) entry which is preliminary data.</text>
</comment>
<dbReference type="AlphaFoldDB" id="A0A494XQ06"/>
<dbReference type="Gene3D" id="3.90.230.10">
    <property type="entry name" value="Creatinase/methionine aminopeptidase superfamily"/>
    <property type="match status" value="1"/>
</dbReference>
<feature type="binding site" evidence="6">
    <location>
        <position position="183"/>
    </location>
    <ligand>
        <name>a divalent metal cation</name>
        <dbReference type="ChEBI" id="CHEBI:60240"/>
        <label>2</label>
        <note>catalytic</note>
    </ligand>
</feature>
<comment type="subunit">
    <text evidence="6">Monomer.</text>
</comment>
<dbReference type="HAMAP" id="MF_01974">
    <property type="entry name" value="MetAP_1"/>
    <property type="match status" value="1"/>
</dbReference>
<evidence type="ECO:0000259" key="8">
    <source>
        <dbReference type="Pfam" id="PF00557"/>
    </source>
</evidence>
<feature type="binding site" evidence="6">
    <location>
        <position position="109"/>
    </location>
    <ligand>
        <name>a divalent metal cation</name>
        <dbReference type="ChEBI" id="CHEBI:60240"/>
        <label>1</label>
    </ligand>
</feature>
<gene>
    <name evidence="6 9" type="primary">map</name>
    <name evidence="9" type="ORF">D7Z26_20170</name>
</gene>
<keyword evidence="5 6" id="KW-0378">Hydrolase</keyword>
<evidence type="ECO:0000256" key="5">
    <source>
        <dbReference type="ARBA" id="ARBA00022801"/>
    </source>
</evidence>